<proteinExistence type="predicted"/>
<name>A0A8J7R0T7_9HYPH</name>
<evidence type="ECO:0000313" key="2">
    <source>
        <dbReference type="Proteomes" id="UP000666240"/>
    </source>
</evidence>
<keyword evidence="2" id="KW-1185">Reference proteome</keyword>
<evidence type="ECO:0000313" key="1">
    <source>
        <dbReference type="EMBL" id="MBP0440468.1"/>
    </source>
</evidence>
<protein>
    <submittedName>
        <fullName evidence="1">Uncharacterized protein</fullName>
    </submittedName>
</protein>
<dbReference type="AlphaFoldDB" id="A0A8J7R0T7"/>
<dbReference type="RefSeq" id="WP_209336496.1">
    <property type="nucleotide sequence ID" value="NZ_JAGIYY010000007.1"/>
</dbReference>
<organism evidence="1 2">
    <name type="scientific">Tianweitania sediminis</name>
    <dbReference type="NCBI Taxonomy" id="1502156"/>
    <lineage>
        <taxon>Bacteria</taxon>
        <taxon>Pseudomonadati</taxon>
        <taxon>Pseudomonadota</taxon>
        <taxon>Alphaproteobacteria</taxon>
        <taxon>Hyphomicrobiales</taxon>
        <taxon>Phyllobacteriaceae</taxon>
        <taxon>Tianweitania</taxon>
    </lineage>
</organism>
<sequence>MRYAIKVRKSDTKKWGFLTPRGGVTHLKIHAARWPAKDACEQLIADNAPDNPDWQFKVVDMTTGAGKTLKT</sequence>
<dbReference type="EMBL" id="JAGIYY010000007">
    <property type="protein sequence ID" value="MBP0440468.1"/>
    <property type="molecule type" value="Genomic_DNA"/>
</dbReference>
<comment type="caution">
    <text evidence="1">The sequence shown here is derived from an EMBL/GenBank/DDBJ whole genome shotgun (WGS) entry which is preliminary data.</text>
</comment>
<dbReference type="Proteomes" id="UP000666240">
    <property type="component" value="Unassembled WGS sequence"/>
</dbReference>
<accession>A0A8J7R0T7</accession>
<reference evidence="1" key="1">
    <citation type="submission" date="2021-03" db="EMBL/GenBank/DDBJ databases">
        <title>Genome sequencing and assembly of Tianweitania sediminis.</title>
        <authorList>
            <person name="Chhetri G."/>
        </authorList>
    </citation>
    <scope>NUCLEOTIDE SEQUENCE</scope>
    <source>
        <strain evidence="1">Z8</strain>
    </source>
</reference>
<gene>
    <name evidence="1" type="ORF">J5Y06_17595</name>
</gene>